<dbReference type="SUPFAM" id="SSF51110">
    <property type="entry name" value="alpha-D-mannose-specific plant lectins"/>
    <property type="match status" value="1"/>
</dbReference>
<evidence type="ECO:0000256" key="1">
    <source>
        <dbReference type="ARBA" id="ARBA00022729"/>
    </source>
</evidence>
<dbReference type="KEGG" id="zju:107432530"/>
<dbReference type="PIRSF" id="PIRSF002686">
    <property type="entry name" value="SLG"/>
    <property type="match status" value="1"/>
</dbReference>
<dbReference type="RefSeq" id="XP_015899166.3">
    <property type="nucleotide sequence ID" value="XM_016043680.4"/>
</dbReference>
<keyword evidence="2" id="KW-1015">Disulfide bond</keyword>
<feature type="domain" description="Bulb-type lectin" evidence="5">
    <location>
        <begin position="44"/>
        <end position="162"/>
    </location>
</feature>
<protein>
    <submittedName>
        <fullName evidence="7">Epidermis-specific secreted glycoprotein EP1</fullName>
    </submittedName>
</protein>
<dbReference type="PANTHER" id="PTHR32444">
    <property type="entry name" value="BULB-TYPE LECTIN DOMAIN-CONTAINING PROTEIN"/>
    <property type="match status" value="1"/>
</dbReference>
<dbReference type="Pfam" id="PF01453">
    <property type="entry name" value="B_lectin"/>
    <property type="match status" value="1"/>
</dbReference>
<dbReference type="Proteomes" id="UP001652623">
    <property type="component" value="Chromosome 11"/>
</dbReference>
<dbReference type="SMART" id="SM00108">
    <property type="entry name" value="B_lectin"/>
    <property type="match status" value="1"/>
</dbReference>
<accession>A0A6P4BA31</accession>
<dbReference type="PROSITE" id="PS50927">
    <property type="entry name" value="BULB_LECTIN"/>
    <property type="match status" value="1"/>
</dbReference>
<dbReference type="GeneID" id="107432530"/>
<keyword evidence="6" id="KW-1185">Reference proteome</keyword>
<feature type="signal peptide" evidence="4">
    <location>
        <begin position="1"/>
        <end position="26"/>
    </location>
</feature>
<evidence type="ECO:0000313" key="7">
    <source>
        <dbReference type="RefSeq" id="XP_015899166.3"/>
    </source>
</evidence>
<evidence type="ECO:0000313" key="6">
    <source>
        <dbReference type="Proteomes" id="UP001652623"/>
    </source>
</evidence>
<evidence type="ECO:0000259" key="5">
    <source>
        <dbReference type="PROSITE" id="PS50927"/>
    </source>
</evidence>
<evidence type="ECO:0000256" key="4">
    <source>
        <dbReference type="SAM" id="SignalP"/>
    </source>
</evidence>
<dbReference type="AlphaFoldDB" id="A0A6P4BA31"/>
<sequence>MSQSPSLNMSLFSLFFLSLFLSHSQAQVPSTATFKFINEGEFGPLIVEYNANYRVIDVFNSPFQLCFYNTTPNAFTLALRMATTRSESLFRWVWEANRSNPVKEKATFTFTVDGNLVLADSDGRVAWQTNTANRGVVGFKLLPNGNMVLHDSKGNSVWQSFEHPTDTLLVGQSLKVGGVTKLVSRLSEKENFNGPYSLVMGPRGVDLYYKSKNSAKPLLYFSLSKRFSIFQNGPLEFVTLKNDPETVEGFAFDITLEYQAANTSLGRNLVLGRPKYNSTLSFLRLGIDGNVKIYTYYEKVDWGAWEVTFSLFDRDSTWENECQLPDRCGNFGLCEDNQCVACPLANGLMGWSKNCQPEKLSSCRESNFHYYKVEGVDHFLSKDTRGVAVKESDCRKNCSKDCKCLGYFYNQQTSRCWIAYELKTLKKVAKPTHVGYIKAPNH</sequence>
<evidence type="ECO:0000256" key="2">
    <source>
        <dbReference type="ARBA" id="ARBA00023157"/>
    </source>
</evidence>
<dbReference type="PANTHER" id="PTHR32444:SF10">
    <property type="entry name" value="CURCULIN-LIKE (MANNOSE-BINDING) LECTIN FAMILY PROTEIN-RELATED"/>
    <property type="match status" value="1"/>
</dbReference>
<dbReference type="CDD" id="cd01098">
    <property type="entry name" value="PAN_AP_plant"/>
    <property type="match status" value="1"/>
</dbReference>
<dbReference type="InterPro" id="IPR001480">
    <property type="entry name" value="Bulb-type_lectin_dom"/>
</dbReference>
<name>A0A6P4BA31_ZIZJJ</name>
<dbReference type="FunCoup" id="A0A6P4BA31">
    <property type="interactions" value="184"/>
</dbReference>
<proteinExistence type="predicted"/>
<dbReference type="InParanoid" id="A0A6P4BA31"/>
<feature type="chain" id="PRO_5045981342" evidence="4">
    <location>
        <begin position="27"/>
        <end position="442"/>
    </location>
</feature>
<gene>
    <name evidence="7" type="primary">LOC107432530</name>
</gene>
<organism evidence="6 7">
    <name type="scientific">Ziziphus jujuba</name>
    <name type="common">Chinese jujube</name>
    <name type="synonym">Ziziphus sativa</name>
    <dbReference type="NCBI Taxonomy" id="326968"/>
    <lineage>
        <taxon>Eukaryota</taxon>
        <taxon>Viridiplantae</taxon>
        <taxon>Streptophyta</taxon>
        <taxon>Embryophyta</taxon>
        <taxon>Tracheophyta</taxon>
        <taxon>Spermatophyta</taxon>
        <taxon>Magnoliopsida</taxon>
        <taxon>eudicotyledons</taxon>
        <taxon>Gunneridae</taxon>
        <taxon>Pentapetalae</taxon>
        <taxon>rosids</taxon>
        <taxon>fabids</taxon>
        <taxon>Rosales</taxon>
        <taxon>Rhamnaceae</taxon>
        <taxon>Paliureae</taxon>
        <taxon>Ziziphus</taxon>
    </lineage>
</organism>
<dbReference type="InterPro" id="IPR035446">
    <property type="entry name" value="SLSG/EP1"/>
</dbReference>
<evidence type="ECO:0000256" key="3">
    <source>
        <dbReference type="ARBA" id="ARBA00023180"/>
    </source>
</evidence>
<keyword evidence="3" id="KW-0325">Glycoprotein</keyword>
<dbReference type="CDD" id="cd00028">
    <property type="entry name" value="B_lectin"/>
    <property type="match status" value="1"/>
</dbReference>
<reference evidence="7" key="1">
    <citation type="submission" date="2025-08" db="UniProtKB">
        <authorList>
            <consortium name="RefSeq"/>
        </authorList>
    </citation>
    <scope>IDENTIFICATION</scope>
    <source>
        <tissue evidence="7">Seedling</tissue>
    </source>
</reference>
<dbReference type="InterPro" id="IPR036426">
    <property type="entry name" value="Bulb-type_lectin_dom_sf"/>
</dbReference>
<dbReference type="Gene3D" id="2.90.10.10">
    <property type="entry name" value="Bulb-type lectin domain"/>
    <property type="match status" value="1"/>
</dbReference>
<keyword evidence="1 4" id="KW-0732">Signal</keyword>